<dbReference type="Proteomes" id="UP000196531">
    <property type="component" value="Unassembled WGS sequence"/>
</dbReference>
<name>A0A1Y5FHU6_9BACT</name>
<dbReference type="InterPro" id="IPR051454">
    <property type="entry name" value="RNA/ubiquinone_mod_enzymes"/>
</dbReference>
<organism evidence="2 3">
    <name type="scientific">Halobacteriovorax marinus</name>
    <dbReference type="NCBI Taxonomy" id="97084"/>
    <lineage>
        <taxon>Bacteria</taxon>
        <taxon>Pseudomonadati</taxon>
        <taxon>Bdellovibrionota</taxon>
        <taxon>Bacteriovoracia</taxon>
        <taxon>Bacteriovoracales</taxon>
        <taxon>Halobacteriovoraceae</taxon>
        <taxon>Halobacteriovorax</taxon>
    </lineage>
</organism>
<accession>A0A1Y5FHU6</accession>
<dbReference type="InterPro" id="IPR020988">
    <property type="entry name" value="Pept_U32_collagenase"/>
</dbReference>
<dbReference type="PANTHER" id="PTHR30217">
    <property type="entry name" value="PEPTIDASE U32 FAMILY"/>
    <property type="match status" value="1"/>
</dbReference>
<dbReference type="InterPro" id="IPR001539">
    <property type="entry name" value="Peptidase_U32"/>
</dbReference>
<dbReference type="PANTHER" id="PTHR30217:SF10">
    <property type="entry name" value="23S RRNA 5-HYDROXYCYTIDINE C2501 SYNTHASE"/>
    <property type="match status" value="1"/>
</dbReference>
<reference evidence="3" key="1">
    <citation type="journal article" date="2017" name="Proc. Natl. Acad. Sci. U.S.A.">
        <title>Simulation of Deepwater Horizon oil plume reveals substrate specialization within a complex community of hydrocarbon-degraders.</title>
        <authorList>
            <person name="Hu P."/>
            <person name="Dubinsky E.A."/>
            <person name="Probst A.J."/>
            <person name="Wang J."/>
            <person name="Sieber C.M.K."/>
            <person name="Tom L.M."/>
            <person name="Gardinali P."/>
            <person name="Banfield J.F."/>
            <person name="Atlas R.M."/>
            <person name="Andersen G.L."/>
        </authorList>
    </citation>
    <scope>NUCLEOTIDE SEQUENCE [LARGE SCALE GENOMIC DNA]</scope>
</reference>
<sequence length="823" mass="93002">MSYTPELLLPVGNLDMCLAAIHNGADAIYVGMPEFNARGRTTDHTFEQLEEMIKLCHLYGVRVNVAFNILIFQSELERAKELIEKLLPLSPDAIIVQDLGLVKLIKAMAPKQIIHASTQMTITNEYAIDLTRDLDIKRYVLGRENSLDEIKKIKDATDKELEVFVHGALCVAYSGQCFTSESIGGRSANRGQCAQSCRFEYDLIVDGVKKDLVDKKYLVSPQDLCGIDEIAKLKELKIDSFKVEGRLKSPLYVASAASSYRQALDETGDNKKLKEEMAITYSRGFFPGWLNGVDHQDLVNGTFGDNRGLKIGQIQEIKRNAIVIASDYPVQKGDGLLFTGFGKKSVIEFGTMIYGVYKFKNKRYELKFSKDFKIDNLRVGNDVYLTSSPSVSKELAKTFSDKSLLKRRDIQVSFKAHIGSPMELMVTLDETTISVKSEAVLEAAKREPKLEDIKKELCALSASAFKSDDVQIDLSNPTPFIHNKTLKLLRQSAIATLSEALLNRKSSDLNEFTLPIEYSEIETKDSKIRLMLREKAQVESLLSYLDDSPNVKEILDSIILDFEFGKDYKSSLELVRGSGIRCGVATNRILKPGEYHHLKVLIRLKPDYVLVRNLGAKEFFSKFAPELETCGDFSLNISNSISADYLFKKGLTTITPSYDLNEEQLIEMINHSKNKNFEITLHQYMPSFHMEHCVFAAFLSKGKSFRDCGKPCEKHKVELHDSFGNKHFIKADQECRNTMYNATPISAPTMLKKCHDLGVNLFRIEALFESGSVIFERLETYRELINGEIDSEELNLRLGQIETYGLSSGQLFKKDSYQDRKKF</sequence>
<feature type="domain" description="Peptidase U32 collagenase" evidence="1">
    <location>
        <begin position="383"/>
        <end position="501"/>
    </location>
</feature>
<evidence type="ECO:0000259" key="1">
    <source>
        <dbReference type="Pfam" id="PF12392"/>
    </source>
</evidence>
<dbReference type="Pfam" id="PF12392">
    <property type="entry name" value="DUF3656"/>
    <property type="match status" value="1"/>
</dbReference>
<evidence type="ECO:0000313" key="3">
    <source>
        <dbReference type="Proteomes" id="UP000196531"/>
    </source>
</evidence>
<proteinExistence type="predicted"/>
<protein>
    <recommendedName>
        <fullName evidence="1">Peptidase U32 collagenase domain-containing protein</fullName>
    </recommendedName>
</protein>
<dbReference type="EMBL" id="MAAO01000002">
    <property type="protein sequence ID" value="OUR99775.1"/>
    <property type="molecule type" value="Genomic_DNA"/>
</dbReference>
<dbReference type="AlphaFoldDB" id="A0A1Y5FHU6"/>
<comment type="caution">
    <text evidence="2">The sequence shown here is derived from an EMBL/GenBank/DDBJ whole genome shotgun (WGS) entry which is preliminary data.</text>
</comment>
<evidence type="ECO:0000313" key="2">
    <source>
        <dbReference type="EMBL" id="OUR99775.1"/>
    </source>
</evidence>
<gene>
    <name evidence="2" type="ORF">A9Q84_01745</name>
</gene>
<dbReference type="Pfam" id="PF01136">
    <property type="entry name" value="Peptidase_U32"/>
    <property type="match status" value="2"/>
</dbReference>